<accession>A0A3N2CV84</accession>
<comment type="caution">
    <text evidence="3">The sequence shown here is derived from an EMBL/GenBank/DDBJ whole genome shotgun (WGS) entry which is preliminary data.</text>
</comment>
<proteinExistence type="predicted"/>
<dbReference type="Proteomes" id="UP000281738">
    <property type="component" value="Unassembled WGS sequence"/>
</dbReference>
<dbReference type="OrthoDB" id="2989771at2"/>
<keyword evidence="4" id="KW-1185">Reference proteome</keyword>
<feature type="region of interest" description="Disordered" evidence="1">
    <location>
        <begin position="38"/>
        <end position="83"/>
    </location>
</feature>
<sequence>MPRGRHSLVPTTFRGRTLVLVTAPLVTVAVVATGVAAGDPDRATAPAGAAISAPQQQRVAEQPTEERTLGTSRSQERVPLVDQRPPEVARTLWSTAPLKIRVKPTEGSRSVATFPEDRRIGVTGERKRGYAEVVFDEQARWVTASYLSKKKVVEKAPAPAASGDSAASGSSGTAAASGVSGAPCPDGSDLEAGLQPAAVKVYRAVCNAFPELSAYGGQDGHGEHVNGQAIDFMASGSLGERVKDYLYANRAAFDLFDIIWSQTIWTIERSSEGFRSMEDRGSATANHFDHVHIKVN</sequence>
<dbReference type="AlphaFoldDB" id="A0A3N2CV84"/>
<reference evidence="3 4" key="1">
    <citation type="submission" date="2018-11" db="EMBL/GenBank/DDBJ databases">
        <title>Sequencing the genomes of 1000 actinobacteria strains.</title>
        <authorList>
            <person name="Klenk H.-P."/>
        </authorList>
    </citation>
    <scope>NUCLEOTIDE SEQUENCE [LARGE SCALE GENOMIC DNA]</scope>
    <source>
        <strain evidence="3 4">DSM 12652</strain>
    </source>
</reference>
<dbReference type="InterPro" id="IPR058593">
    <property type="entry name" value="ARB_07466-like_C"/>
</dbReference>
<evidence type="ECO:0000313" key="4">
    <source>
        <dbReference type="Proteomes" id="UP000281738"/>
    </source>
</evidence>
<dbReference type="EMBL" id="RKHO01000001">
    <property type="protein sequence ID" value="ROR91447.1"/>
    <property type="molecule type" value="Genomic_DNA"/>
</dbReference>
<evidence type="ECO:0000313" key="3">
    <source>
        <dbReference type="EMBL" id="ROR91447.1"/>
    </source>
</evidence>
<dbReference type="Pfam" id="PF26571">
    <property type="entry name" value="VldE"/>
    <property type="match status" value="1"/>
</dbReference>
<feature type="compositionally biased region" description="Low complexity" evidence="1">
    <location>
        <begin position="38"/>
        <end position="53"/>
    </location>
</feature>
<feature type="region of interest" description="Disordered" evidence="1">
    <location>
        <begin position="159"/>
        <end position="182"/>
    </location>
</feature>
<evidence type="ECO:0000256" key="1">
    <source>
        <dbReference type="SAM" id="MobiDB-lite"/>
    </source>
</evidence>
<gene>
    <name evidence="3" type="ORF">EDD33_2314</name>
</gene>
<dbReference type="RefSeq" id="WP_148077058.1">
    <property type="nucleotide sequence ID" value="NZ_RKHO01000001.1"/>
</dbReference>
<organism evidence="3 4">
    <name type="scientific">Nocardioides aurantiacus</name>
    <dbReference type="NCBI Taxonomy" id="86796"/>
    <lineage>
        <taxon>Bacteria</taxon>
        <taxon>Bacillati</taxon>
        <taxon>Actinomycetota</taxon>
        <taxon>Actinomycetes</taxon>
        <taxon>Propionibacteriales</taxon>
        <taxon>Nocardioidaceae</taxon>
        <taxon>Nocardioides</taxon>
    </lineage>
</organism>
<evidence type="ECO:0000259" key="2">
    <source>
        <dbReference type="Pfam" id="PF26571"/>
    </source>
</evidence>
<feature type="domain" description="ARB-07466-like C-terminal" evidence="2">
    <location>
        <begin position="189"/>
        <end position="288"/>
    </location>
</feature>
<name>A0A3N2CV84_9ACTN</name>
<protein>
    <recommendedName>
        <fullName evidence="2">ARB-07466-like C-terminal domain-containing protein</fullName>
    </recommendedName>
</protein>